<dbReference type="PROSITE" id="PS01124">
    <property type="entry name" value="HTH_ARAC_FAMILY_2"/>
    <property type="match status" value="1"/>
</dbReference>
<dbReference type="SMART" id="SM00342">
    <property type="entry name" value="HTH_ARAC"/>
    <property type="match status" value="1"/>
</dbReference>
<evidence type="ECO:0000259" key="4">
    <source>
        <dbReference type="PROSITE" id="PS01124"/>
    </source>
</evidence>
<evidence type="ECO:0000313" key="6">
    <source>
        <dbReference type="Proteomes" id="UP000663918"/>
    </source>
</evidence>
<evidence type="ECO:0000313" key="5">
    <source>
        <dbReference type="EMBL" id="QTC93008.1"/>
    </source>
</evidence>
<keyword evidence="2" id="KW-0238">DNA-binding</keyword>
<proteinExistence type="predicted"/>
<dbReference type="InterPro" id="IPR018060">
    <property type="entry name" value="HTH_AraC"/>
</dbReference>
<dbReference type="Pfam" id="PF12833">
    <property type="entry name" value="HTH_18"/>
    <property type="match status" value="1"/>
</dbReference>
<keyword evidence="6" id="KW-1185">Reference proteome</keyword>
<reference evidence="5" key="1">
    <citation type="submission" date="2020-09" db="EMBL/GenBank/DDBJ databases">
        <title>Brevundimonas sp. LVF2 isolated from a puddle in Goettingen, Germany.</title>
        <authorList>
            <person name="Friedrich I."/>
            <person name="Klassen A."/>
            <person name="Hannes N."/>
            <person name="Schneider D."/>
            <person name="Hertel R."/>
            <person name="Daniel R."/>
        </authorList>
    </citation>
    <scope>NUCLEOTIDE SEQUENCE</scope>
    <source>
        <strain evidence="5">LVF2</strain>
    </source>
</reference>
<dbReference type="RefSeq" id="WP_207932286.1">
    <property type="nucleotide sequence ID" value="NZ_CP062222.1"/>
</dbReference>
<dbReference type="InterPro" id="IPR018062">
    <property type="entry name" value="HTH_AraC-typ_CS"/>
</dbReference>
<dbReference type="PANTHER" id="PTHR43436:SF1">
    <property type="entry name" value="TRANSCRIPTIONAL REGULATORY PROTEIN"/>
    <property type="match status" value="1"/>
</dbReference>
<organism evidence="5 6">
    <name type="scientific">Brevundimonas goettingensis</name>
    <dbReference type="NCBI Taxonomy" id="2774190"/>
    <lineage>
        <taxon>Bacteria</taxon>
        <taxon>Pseudomonadati</taxon>
        <taxon>Pseudomonadota</taxon>
        <taxon>Alphaproteobacteria</taxon>
        <taxon>Caulobacterales</taxon>
        <taxon>Caulobacteraceae</taxon>
        <taxon>Brevundimonas</taxon>
    </lineage>
</organism>
<name>A0A975GXK6_9CAUL</name>
<dbReference type="SUPFAM" id="SSF51215">
    <property type="entry name" value="Regulatory protein AraC"/>
    <property type="match status" value="1"/>
</dbReference>
<dbReference type="Gene3D" id="1.10.10.60">
    <property type="entry name" value="Homeodomain-like"/>
    <property type="match status" value="2"/>
</dbReference>
<evidence type="ECO:0000256" key="3">
    <source>
        <dbReference type="ARBA" id="ARBA00023163"/>
    </source>
</evidence>
<evidence type="ECO:0000256" key="1">
    <source>
        <dbReference type="ARBA" id="ARBA00023015"/>
    </source>
</evidence>
<gene>
    <name evidence="5" type="ORF">IFJ75_09285</name>
</gene>
<evidence type="ECO:0000256" key="2">
    <source>
        <dbReference type="ARBA" id="ARBA00023125"/>
    </source>
</evidence>
<keyword evidence="3" id="KW-0804">Transcription</keyword>
<dbReference type="Pfam" id="PF06719">
    <property type="entry name" value="AraC_N"/>
    <property type="match status" value="1"/>
</dbReference>
<keyword evidence="1" id="KW-0805">Transcription regulation</keyword>
<dbReference type="PANTHER" id="PTHR43436">
    <property type="entry name" value="ARAC-FAMILY TRANSCRIPTIONAL REGULATOR"/>
    <property type="match status" value="1"/>
</dbReference>
<dbReference type="SUPFAM" id="SSF46689">
    <property type="entry name" value="Homeodomain-like"/>
    <property type="match status" value="2"/>
</dbReference>
<dbReference type="InterPro" id="IPR037923">
    <property type="entry name" value="HTH-like"/>
</dbReference>
<dbReference type="InterPro" id="IPR009594">
    <property type="entry name" value="Tscrpt_reg_HTH_AraC_N"/>
</dbReference>
<dbReference type="AlphaFoldDB" id="A0A975GXK6"/>
<feature type="domain" description="HTH araC/xylS-type" evidence="4">
    <location>
        <begin position="190"/>
        <end position="288"/>
    </location>
</feature>
<accession>A0A975GXK6</accession>
<dbReference type="GO" id="GO:0043565">
    <property type="term" value="F:sequence-specific DNA binding"/>
    <property type="evidence" value="ECO:0007669"/>
    <property type="project" value="InterPro"/>
</dbReference>
<dbReference type="KEGG" id="bgoe:IFJ75_09285"/>
<dbReference type="PROSITE" id="PS00041">
    <property type="entry name" value="HTH_ARAC_FAMILY_1"/>
    <property type="match status" value="1"/>
</dbReference>
<dbReference type="Proteomes" id="UP000663918">
    <property type="component" value="Chromosome"/>
</dbReference>
<dbReference type="InterPro" id="IPR009057">
    <property type="entry name" value="Homeodomain-like_sf"/>
</dbReference>
<dbReference type="GO" id="GO:0003700">
    <property type="term" value="F:DNA-binding transcription factor activity"/>
    <property type="evidence" value="ECO:0007669"/>
    <property type="project" value="InterPro"/>
</dbReference>
<dbReference type="EMBL" id="CP062222">
    <property type="protein sequence ID" value="QTC93008.1"/>
    <property type="molecule type" value="Genomic_DNA"/>
</dbReference>
<protein>
    <submittedName>
        <fullName evidence="5">AraC family transcriptional regulator</fullName>
    </submittedName>
</protein>
<sequence>MDRLHELAALVRSRLGEGPQDGTAPVLLPGISILASDIVSDAQQIVYEPMLCVILEGAKQTTLGSETHAYRAGDYLVVSADLPVSGQVLTAPYLAVGVALDPATAAELLIETEGGLAADETPIRALAVSTMDAEMVDTVTRLVRLLDRPGDAAVLAPMIRRELLWRLMQGEHAAMVRQIAAVDGRLAQVKRAIRWIRTHFAEPMTIGGLAALSGMSETSLHRHFKAVTSMSPLQYQKQVRLQEARNRLLGQGGDVAGVGFAVGYDSPSQFSREYSRQFGRPPGRDLERLRADPALAAAV</sequence>